<keyword evidence="1" id="KW-0472">Membrane</keyword>
<dbReference type="Proteomes" id="UP000618986">
    <property type="component" value="Unassembled WGS sequence"/>
</dbReference>
<evidence type="ECO:0000313" key="2">
    <source>
        <dbReference type="EMBL" id="MBB5110414.1"/>
    </source>
</evidence>
<keyword evidence="3" id="KW-1185">Reference proteome</keyword>
<protein>
    <recommendedName>
        <fullName evidence="4">Secreted protein with PEP-CTERM sorting signal</fullName>
    </recommendedName>
</protein>
<comment type="caution">
    <text evidence="2">The sequence shown here is derived from an EMBL/GenBank/DDBJ whole genome shotgun (WGS) entry which is preliminary data.</text>
</comment>
<keyword evidence="1" id="KW-1133">Transmembrane helix</keyword>
<reference evidence="2 3" key="1">
    <citation type="submission" date="2020-08" db="EMBL/GenBank/DDBJ databases">
        <title>Sequencing the genomes of 1000 actinobacteria strains.</title>
        <authorList>
            <person name="Klenk H.-P."/>
        </authorList>
    </citation>
    <scope>NUCLEOTIDE SEQUENCE [LARGE SCALE GENOMIC DNA]</scope>
    <source>
        <strain evidence="2 3">DSM 43036</strain>
    </source>
</reference>
<feature type="transmembrane region" description="Helical" evidence="1">
    <location>
        <begin position="6"/>
        <end position="30"/>
    </location>
</feature>
<gene>
    <name evidence="2" type="ORF">FHU28_000253</name>
</gene>
<keyword evidence="1" id="KW-0812">Transmembrane</keyword>
<accession>A0ABR6M4W1</accession>
<proteinExistence type="predicted"/>
<organism evidence="2 3">
    <name type="scientific">Micromonospora echinospora</name>
    <name type="common">Micromonospora purpurea</name>
    <dbReference type="NCBI Taxonomy" id="1877"/>
    <lineage>
        <taxon>Bacteria</taxon>
        <taxon>Bacillati</taxon>
        <taxon>Actinomycetota</taxon>
        <taxon>Actinomycetes</taxon>
        <taxon>Micromonosporales</taxon>
        <taxon>Micromonosporaceae</taxon>
        <taxon>Micromonospora</taxon>
    </lineage>
</organism>
<evidence type="ECO:0008006" key="4">
    <source>
        <dbReference type="Google" id="ProtNLM"/>
    </source>
</evidence>
<dbReference type="EMBL" id="JACHJC010000001">
    <property type="protein sequence ID" value="MBB5110414.1"/>
    <property type="molecule type" value="Genomic_DNA"/>
</dbReference>
<name>A0ABR6M4W1_MICEC</name>
<evidence type="ECO:0000256" key="1">
    <source>
        <dbReference type="SAM" id="Phobius"/>
    </source>
</evidence>
<evidence type="ECO:0000313" key="3">
    <source>
        <dbReference type="Proteomes" id="UP000618986"/>
    </source>
</evidence>
<sequence>MGAIKPWHLSVLAICCLVPLVAAVAAGVWARRRSRERR</sequence>